<dbReference type="SUPFAM" id="SSF63817">
    <property type="entry name" value="Sortase"/>
    <property type="match status" value="1"/>
</dbReference>
<feature type="transmembrane region" description="Helical" evidence="3">
    <location>
        <begin position="23"/>
        <end position="42"/>
    </location>
</feature>
<dbReference type="CDD" id="cd05829">
    <property type="entry name" value="Sortase_F"/>
    <property type="match status" value="1"/>
</dbReference>
<evidence type="ECO:0000256" key="1">
    <source>
        <dbReference type="ARBA" id="ARBA00022801"/>
    </source>
</evidence>
<keyword evidence="1" id="KW-0378">Hydrolase</keyword>
<gene>
    <name evidence="4" type="ORF">ABT322_15710</name>
</gene>
<accession>A0ABV1VGL0</accession>
<dbReference type="InterPro" id="IPR042001">
    <property type="entry name" value="Sortase_F"/>
</dbReference>
<dbReference type="RefSeq" id="WP_350719968.1">
    <property type="nucleotide sequence ID" value="NZ_JBEPCO010000017.1"/>
</dbReference>
<feature type="compositionally biased region" description="Low complexity" evidence="2">
    <location>
        <begin position="60"/>
        <end position="102"/>
    </location>
</feature>
<sequence length="251" mass="25577">MNAPAAPPSASGTATAPRKTRRLAWAAVTAVAALAVGGWMTVSGLNGPAATPPVPGAHVTASAGTPPAAARTPAATPGHADAASPAASTSTSPPAPLAASRPVRVRIPAAGVDTGPVLELGLARDGTVQVPSEEQADLFGWYREGVTPGQTGPAVLIGHYDTVRGPAVMRNVARVEPGDTITVDRADGSTAVFAVTDLQQVDKKHFPTQRVYGDTTAPELRLITCGGDLRDGHRPDNIVLYADLVRTTPAR</sequence>
<feature type="region of interest" description="Disordered" evidence="2">
    <location>
        <begin position="56"/>
        <end position="102"/>
    </location>
</feature>
<keyword evidence="3" id="KW-0812">Transmembrane</keyword>
<reference evidence="4 5" key="1">
    <citation type="submission" date="2024-06" db="EMBL/GenBank/DDBJ databases">
        <title>The Natural Products Discovery Center: Release of the First 8490 Sequenced Strains for Exploring Actinobacteria Biosynthetic Diversity.</title>
        <authorList>
            <person name="Kalkreuter E."/>
            <person name="Kautsar S.A."/>
            <person name="Yang D."/>
            <person name="Bader C.D."/>
            <person name="Teijaro C.N."/>
            <person name="Fluegel L."/>
            <person name="Davis C.M."/>
            <person name="Simpson J.R."/>
            <person name="Lauterbach L."/>
            <person name="Steele A.D."/>
            <person name="Gui C."/>
            <person name="Meng S."/>
            <person name="Li G."/>
            <person name="Viehrig K."/>
            <person name="Ye F."/>
            <person name="Su P."/>
            <person name="Kiefer A.F."/>
            <person name="Nichols A."/>
            <person name="Cepeda A.J."/>
            <person name="Yan W."/>
            <person name="Fan B."/>
            <person name="Jiang Y."/>
            <person name="Adhikari A."/>
            <person name="Zheng C.-J."/>
            <person name="Schuster L."/>
            <person name="Cowan T.M."/>
            <person name="Smanski M.J."/>
            <person name="Chevrette M.G."/>
            <person name="De Carvalho L.P.S."/>
            <person name="Shen B."/>
        </authorList>
    </citation>
    <scope>NUCLEOTIDE SEQUENCE [LARGE SCALE GENOMIC DNA]</scope>
    <source>
        <strain evidence="4 5">NPDC000632</strain>
    </source>
</reference>
<dbReference type="InterPro" id="IPR005754">
    <property type="entry name" value="Sortase"/>
</dbReference>
<evidence type="ECO:0000256" key="3">
    <source>
        <dbReference type="SAM" id="Phobius"/>
    </source>
</evidence>
<dbReference type="NCBIfam" id="NF033748">
    <property type="entry name" value="class_F_sortase"/>
    <property type="match status" value="1"/>
</dbReference>
<dbReference type="Pfam" id="PF04203">
    <property type="entry name" value="Sortase"/>
    <property type="match status" value="1"/>
</dbReference>
<evidence type="ECO:0000313" key="5">
    <source>
        <dbReference type="Proteomes" id="UP001490330"/>
    </source>
</evidence>
<name>A0ABV1VGL0_9ACTN</name>
<protein>
    <submittedName>
        <fullName evidence="4">Class F sortase</fullName>
    </submittedName>
</protein>
<keyword evidence="5" id="KW-1185">Reference proteome</keyword>
<proteinExistence type="predicted"/>
<evidence type="ECO:0000313" key="4">
    <source>
        <dbReference type="EMBL" id="MER6905191.1"/>
    </source>
</evidence>
<keyword evidence="3" id="KW-0472">Membrane</keyword>
<dbReference type="Proteomes" id="UP001490330">
    <property type="component" value="Unassembled WGS sequence"/>
</dbReference>
<comment type="caution">
    <text evidence="4">The sequence shown here is derived from an EMBL/GenBank/DDBJ whole genome shotgun (WGS) entry which is preliminary data.</text>
</comment>
<keyword evidence="3" id="KW-1133">Transmembrane helix</keyword>
<dbReference type="InterPro" id="IPR023365">
    <property type="entry name" value="Sortase_dom-sf"/>
</dbReference>
<dbReference type="EMBL" id="JBEPCV010000013">
    <property type="protein sequence ID" value="MER6905191.1"/>
    <property type="molecule type" value="Genomic_DNA"/>
</dbReference>
<organism evidence="4 5">
    <name type="scientific">Streptomyces flaveolus</name>
    <dbReference type="NCBI Taxonomy" id="67297"/>
    <lineage>
        <taxon>Bacteria</taxon>
        <taxon>Bacillati</taxon>
        <taxon>Actinomycetota</taxon>
        <taxon>Actinomycetes</taxon>
        <taxon>Kitasatosporales</taxon>
        <taxon>Streptomycetaceae</taxon>
        <taxon>Streptomyces</taxon>
    </lineage>
</organism>
<evidence type="ECO:0000256" key="2">
    <source>
        <dbReference type="SAM" id="MobiDB-lite"/>
    </source>
</evidence>
<dbReference type="Gene3D" id="2.40.260.10">
    <property type="entry name" value="Sortase"/>
    <property type="match status" value="1"/>
</dbReference>